<proteinExistence type="predicted"/>
<dbReference type="InterPro" id="IPR047655">
    <property type="entry name" value="Transpos_IS630-like"/>
</dbReference>
<dbReference type="InterPro" id="IPR038717">
    <property type="entry name" value="Tc1-like_DDE_dom"/>
</dbReference>
<dbReference type="Gene3D" id="3.30.420.10">
    <property type="entry name" value="Ribonuclease H-like superfamily/Ribonuclease H"/>
    <property type="match status" value="1"/>
</dbReference>
<protein>
    <recommendedName>
        <fullName evidence="1">Tc1-like transposase DDE domain-containing protein</fullName>
    </recommendedName>
</protein>
<dbReference type="AlphaFoldDB" id="A0A2L1GLE0"/>
<dbReference type="NCBIfam" id="NF033545">
    <property type="entry name" value="transpos_IS630"/>
    <property type="match status" value="1"/>
</dbReference>
<dbReference type="RefSeq" id="WP_104935552.1">
    <property type="nucleotide sequence ID" value="NZ_CP021255.1"/>
</dbReference>
<dbReference type="KEGG" id="deo:CAY53_07985"/>
<gene>
    <name evidence="2" type="ORF">CAY53_00970</name>
    <name evidence="3" type="ORF">CAY53_01220</name>
    <name evidence="4" type="ORF">CAY53_02535</name>
    <name evidence="5" type="ORF">CAY53_07985</name>
    <name evidence="6" type="ORF">CAY53_08400</name>
</gene>
<evidence type="ECO:0000313" key="4">
    <source>
        <dbReference type="EMBL" id="AVD70489.1"/>
    </source>
</evidence>
<evidence type="ECO:0000259" key="1">
    <source>
        <dbReference type="Pfam" id="PF13358"/>
    </source>
</evidence>
<dbReference type="GO" id="GO:0003676">
    <property type="term" value="F:nucleic acid binding"/>
    <property type="evidence" value="ECO:0007669"/>
    <property type="project" value="InterPro"/>
</dbReference>
<dbReference type="PANTHER" id="PTHR46564">
    <property type="entry name" value="TRANSPOSASE"/>
    <property type="match status" value="1"/>
</dbReference>
<keyword evidence="7" id="KW-1185">Reference proteome</keyword>
<dbReference type="KEGG" id="deo:CAY53_08400"/>
<evidence type="ECO:0000313" key="3">
    <source>
        <dbReference type="EMBL" id="AVD70272.1"/>
    </source>
</evidence>
<organism evidence="4 7">
    <name type="scientific">Desulfobulbus oralis</name>
    <dbReference type="NCBI Taxonomy" id="1986146"/>
    <lineage>
        <taxon>Bacteria</taxon>
        <taxon>Pseudomonadati</taxon>
        <taxon>Thermodesulfobacteriota</taxon>
        <taxon>Desulfobulbia</taxon>
        <taxon>Desulfobulbales</taxon>
        <taxon>Desulfobulbaceae</taxon>
        <taxon>Desulfobulbus</taxon>
    </lineage>
</organism>
<dbReference type="Proteomes" id="UP000239867">
    <property type="component" value="Chromosome"/>
</dbReference>
<dbReference type="PANTHER" id="PTHR46564:SF1">
    <property type="entry name" value="TRANSPOSASE"/>
    <property type="match status" value="1"/>
</dbReference>
<sequence>MERADIVQAREEWRRVQDETPCEHLVFLDESGAKTNMTRLYGRAPLGERCFDHAPDGRWKTVTMLSSIRLDGTTECLVFAGALDRRTFEAYVKESLAPALKEGDVVVMDNLRAHKSPTAQQAIAARGARVLFLPAYSPDLNPIEKMWSKVKQLLRGFKAWNTDELFTAIGQALDKVTASDAKGWFASCGYSNFQS</sequence>
<feature type="domain" description="Tc1-like transposase DDE" evidence="1">
    <location>
        <begin position="24"/>
        <end position="160"/>
    </location>
</feature>
<dbReference type="KEGG" id="deo:CAY53_00970"/>
<dbReference type="Pfam" id="PF13358">
    <property type="entry name" value="DDE_3"/>
    <property type="match status" value="1"/>
</dbReference>
<dbReference type="EMBL" id="CP021255">
    <property type="protein sequence ID" value="AVD71482.1"/>
    <property type="molecule type" value="Genomic_DNA"/>
</dbReference>
<evidence type="ECO:0000313" key="6">
    <source>
        <dbReference type="EMBL" id="AVD71482.1"/>
    </source>
</evidence>
<evidence type="ECO:0000313" key="5">
    <source>
        <dbReference type="EMBL" id="AVD71413.1"/>
    </source>
</evidence>
<dbReference type="EMBL" id="CP021255">
    <property type="protein sequence ID" value="AVD70272.1"/>
    <property type="molecule type" value="Genomic_DNA"/>
</dbReference>
<evidence type="ECO:0000313" key="2">
    <source>
        <dbReference type="EMBL" id="AVD70227.1"/>
    </source>
</evidence>
<dbReference type="EMBL" id="CP021255">
    <property type="protein sequence ID" value="AVD70489.1"/>
    <property type="molecule type" value="Genomic_DNA"/>
</dbReference>
<evidence type="ECO:0000313" key="7">
    <source>
        <dbReference type="Proteomes" id="UP000239867"/>
    </source>
</evidence>
<dbReference type="EMBL" id="CP021255">
    <property type="protein sequence ID" value="AVD70227.1"/>
    <property type="molecule type" value="Genomic_DNA"/>
</dbReference>
<accession>A0A2L1GLE0</accession>
<dbReference type="KEGG" id="deo:CAY53_02535"/>
<dbReference type="EMBL" id="CP021255">
    <property type="protein sequence ID" value="AVD71413.1"/>
    <property type="molecule type" value="Genomic_DNA"/>
</dbReference>
<reference evidence="4" key="1">
    <citation type="submission" date="2017-05" db="EMBL/GenBank/DDBJ databases">
        <authorList>
            <person name="Song R."/>
            <person name="Chenine A.L."/>
            <person name="Ruprecht R.M."/>
        </authorList>
    </citation>
    <scope>NUCLEOTIDE SEQUENCE</scope>
    <source>
        <strain evidence="4">ORNL</strain>
    </source>
</reference>
<name>A0A2L1GLE0_9BACT</name>
<reference evidence="4 7" key="2">
    <citation type="journal article" date="2018" name="MBio">
        <title>Insights into the evolution of host association through the isolation and characterization of a novel human periodontal pathobiont, Desulfobulbus oralis.</title>
        <authorList>
            <person name="Cross K.L."/>
            <person name="Chirania P."/>
            <person name="Xiong W."/>
            <person name="Beall C.J."/>
            <person name="Elkins J.G."/>
            <person name="Giannone R.J."/>
            <person name="Griffen A.L."/>
            <person name="Guss A.M."/>
            <person name="Hettich R.L."/>
            <person name="Joshi S.S."/>
            <person name="Mokrzan E.M."/>
            <person name="Martin R.K."/>
            <person name="Zhulin I.B."/>
            <person name="Leys E.J."/>
            <person name="Podar M."/>
        </authorList>
    </citation>
    <scope>NUCLEOTIDE SEQUENCE [LARGE SCALE GENOMIC DNA]</scope>
    <source>
        <strain evidence="4 7">ORNL</strain>
    </source>
</reference>
<dbReference type="OrthoDB" id="5504200at2"/>
<dbReference type="KEGG" id="deo:CAY53_01220"/>
<dbReference type="InterPro" id="IPR036397">
    <property type="entry name" value="RNaseH_sf"/>
</dbReference>